<evidence type="ECO:0000313" key="4">
    <source>
        <dbReference type="EMBL" id="NEM91970.1"/>
    </source>
</evidence>
<dbReference type="InterPro" id="IPR013786">
    <property type="entry name" value="AcylCoA_DH/ox_N"/>
</dbReference>
<dbReference type="Gene3D" id="1.10.540.10">
    <property type="entry name" value="Acyl-CoA dehydrogenase/oxidase, N-terminal domain"/>
    <property type="match status" value="1"/>
</dbReference>
<feature type="domain" description="Acyl-CoA dehydrogenase C-terminal" evidence="3">
    <location>
        <begin position="248"/>
        <end position="383"/>
    </location>
</feature>
<dbReference type="GO" id="GO:0050660">
    <property type="term" value="F:flavin adenine dinucleotide binding"/>
    <property type="evidence" value="ECO:0007669"/>
    <property type="project" value="InterPro"/>
</dbReference>
<dbReference type="InterPro" id="IPR037069">
    <property type="entry name" value="AcylCoA_DH/ox_N_sf"/>
</dbReference>
<dbReference type="GO" id="GO:0008470">
    <property type="term" value="F:3-methylbutanoyl-CoA dehydrogenase activity"/>
    <property type="evidence" value="ECO:0007669"/>
    <property type="project" value="TreeGrafter"/>
</dbReference>
<dbReference type="AlphaFoldDB" id="A0A7C9PP02"/>
<comment type="caution">
    <text evidence="4">The sequence shown here is derived from an EMBL/GenBank/DDBJ whole genome shotgun (WGS) entry which is preliminary data.</text>
</comment>
<gene>
    <name evidence="4" type="ORF">G3T37_11450</name>
</gene>
<dbReference type="InterPro" id="IPR009100">
    <property type="entry name" value="AcylCoA_DH/oxidase_NM_dom_sf"/>
</dbReference>
<dbReference type="PIRSF" id="PIRSF016578">
    <property type="entry name" value="HsaA"/>
    <property type="match status" value="1"/>
</dbReference>
<evidence type="ECO:0000259" key="2">
    <source>
        <dbReference type="Pfam" id="PF02771"/>
    </source>
</evidence>
<keyword evidence="1" id="KW-0560">Oxidoreductase</keyword>
<evidence type="ECO:0000256" key="1">
    <source>
        <dbReference type="ARBA" id="ARBA00023002"/>
    </source>
</evidence>
<evidence type="ECO:0000259" key="3">
    <source>
        <dbReference type="Pfam" id="PF08028"/>
    </source>
</evidence>
<dbReference type="Proteomes" id="UP000479756">
    <property type="component" value="Unassembled WGS sequence"/>
</dbReference>
<dbReference type="GO" id="GO:0006552">
    <property type="term" value="P:L-leucine catabolic process"/>
    <property type="evidence" value="ECO:0007669"/>
    <property type="project" value="TreeGrafter"/>
</dbReference>
<dbReference type="InterPro" id="IPR036250">
    <property type="entry name" value="AcylCo_DH-like_C"/>
</dbReference>
<proteinExistence type="predicted"/>
<name>A0A7C9PP02_9MICO</name>
<evidence type="ECO:0000313" key="5">
    <source>
        <dbReference type="Proteomes" id="UP000479756"/>
    </source>
</evidence>
<keyword evidence="5" id="KW-1185">Reference proteome</keyword>
<feature type="domain" description="Acyl-CoA dehydrogenase/oxidase N-terminal" evidence="2">
    <location>
        <begin position="26"/>
        <end position="114"/>
    </location>
</feature>
<organism evidence="4 5">
    <name type="scientific">Galbitalea soli</name>
    <dbReference type="NCBI Taxonomy" id="1268042"/>
    <lineage>
        <taxon>Bacteria</taxon>
        <taxon>Bacillati</taxon>
        <taxon>Actinomycetota</taxon>
        <taxon>Actinomycetes</taxon>
        <taxon>Micrococcales</taxon>
        <taxon>Microbacteriaceae</taxon>
        <taxon>Galbitalea</taxon>
    </lineage>
</organism>
<dbReference type="InterPro" id="IPR046373">
    <property type="entry name" value="Acyl-CoA_Oxase/DH_mid-dom_sf"/>
</dbReference>
<dbReference type="PANTHER" id="PTHR43884">
    <property type="entry name" value="ACYL-COA DEHYDROGENASE"/>
    <property type="match status" value="1"/>
</dbReference>
<dbReference type="Gene3D" id="2.40.110.10">
    <property type="entry name" value="Butyryl-CoA Dehydrogenase, subunit A, domain 2"/>
    <property type="match status" value="1"/>
</dbReference>
<dbReference type="SUPFAM" id="SSF47203">
    <property type="entry name" value="Acyl-CoA dehydrogenase C-terminal domain-like"/>
    <property type="match status" value="1"/>
</dbReference>
<dbReference type="PANTHER" id="PTHR43884:SF12">
    <property type="entry name" value="ISOVALERYL-COA DEHYDROGENASE, MITOCHONDRIAL-RELATED"/>
    <property type="match status" value="1"/>
</dbReference>
<dbReference type="InterPro" id="IPR013107">
    <property type="entry name" value="Acyl-CoA_DH_C"/>
</dbReference>
<sequence length="408" mass="44467">MPTAPTFLRSPWSGRADPVETERWMTVAQAVADTVAADAAERDRTSARPHRVLDLLRESGLANLLIPEEFGGHGAHFETAFHVVRALARVDASIAQVLGYHWLNQACVTFYGPDPERQAHWYRASARANWVWSDSFNPVSPDLEIVADGDAYRMNGLKRFATGASVADVIIAGGIASGGAHDGELIVFVLDANRDGIEHIDDWDNLGYRSSASGSVRYTDVVITADDILGVDKEEPFSSVVTPGVQLLFGNIYLGIAEGALAQAKTLTLARPNAWFLSSADRYAQDPITHRVFGELVSRTAAVEALADTLNRSFDEVIALGADTTAVDRAELEVRIAQLKVVSTEVGLEVASRVYELTGASSTRSSVGLDRHWRDIRTHSLHDPVDYKRIEVGNHFLNGVFAPISLYT</sequence>
<dbReference type="Pfam" id="PF02771">
    <property type="entry name" value="Acyl-CoA_dh_N"/>
    <property type="match status" value="1"/>
</dbReference>
<dbReference type="SUPFAM" id="SSF56645">
    <property type="entry name" value="Acyl-CoA dehydrogenase NM domain-like"/>
    <property type="match status" value="1"/>
</dbReference>
<accession>A0A7C9PP02</accession>
<dbReference type="Gene3D" id="1.20.140.10">
    <property type="entry name" value="Butyryl-CoA Dehydrogenase, subunit A, domain 3"/>
    <property type="match status" value="1"/>
</dbReference>
<protein>
    <submittedName>
        <fullName evidence="4">Acyl-CoA dehydrogenase</fullName>
    </submittedName>
</protein>
<dbReference type="EMBL" id="JAAGWZ010000003">
    <property type="protein sequence ID" value="NEM91970.1"/>
    <property type="molecule type" value="Genomic_DNA"/>
</dbReference>
<reference evidence="4 5" key="1">
    <citation type="journal article" date="2014" name="Int. J. Syst. Evol. Microbiol.">
        <title>Description of Galbitalea soli gen. nov., sp. nov., and Frondihabitans sucicola sp. nov.</title>
        <authorList>
            <person name="Kim S.J."/>
            <person name="Lim J.M."/>
            <person name="Ahn J.H."/>
            <person name="Weon H.Y."/>
            <person name="Hamada M."/>
            <person name="Suzuki K."/>
            <person name="Ahn T.Y."/>
            <person name="Kwon S.W."/>
        </authorList>
    </citation>
    <scope>NUCLEOTIDE SEQUENCE [LARGE SCALE GENOMIC DNA]</scope>
    <source>
        <strain evidence="4 5">NBRC 108727</strain>
    </source>
</reference>
<dbReference type="Pfam" id="PF08028">
    <property type="entry name" value="Acyl-CoA_dh_2"/>
    <property type="match status" value="1"/>
</dbReference>